<dbReference type="PIRSF" id="PIRSF009320">
    <property type="entry name" value="Nuc_binding_HP_1000"/>
    <property type="match status" value="1"/>
</dbReference>
<dbReference type="Pfam" id="PF01656">
    <property type="entry name" value="CbiA"/>
    <property type="match status" value="1"/>
</dbReference>
<dbReference type="InterPro" id="IPR048089">
    <property type="entry name" value="McdA"/>
</dbReference>
<reference evidence="2 3" key="1">
    <citation type="submission" date="2014-11" db="EMBL/GenBank/DDBJ databases">
        <title>A Rickettsiales Symbiont of Amoebae With Ancient Features.</title>
        <authorList>
            <person name="Schulz F."/>
            <person name="Martijn J."/>
            <person name="Wascher F."/>
            <person name="Kostanjsek R."/>
            <person name="Ettema T.J."/>
            <person name="Horn M."/>
        </authorList>
    </citation>
    <scope>NUCLEOTIDE SEQUENCE [LARGE SCALE GENOMIC DNA]</scope>
    <source>
        <strain evidence="2 3">UWC36</strain>
    </source>
</reference>
<keyword evidence="3" id="KW-1185">Reference proteome</keyword>
<gene>
    <name evidence="2" type="ORF">NF27_KG00040</name>
</gene>
<comment type="caution">
    <text evidence="2">The sequence shown here is derived from an EMBL/GenBank/DDBJ whole genome shotgun (WGS) entry which is preliminary data.</text>
</comment>
<evidence type="ECO:0000313" key="2">
    <source>
        <dbReference type="EMBL" id="KIE04046.1"/>
    </source>
</evidence>
<dbReference type="Gene3D" id="3.40.50.300">
    <property type="entry name" value="P-loop containing nucleotide triphosphate hydrolases"/>
    <property type="match status" value="1"/>
</dbReference>
<dbReference type="PANTHER" id="PTHR13696">
    <property type="entry name" value="P-LOOP CONTAINING NUCLEOSIDE TRIPHOSPHATE HYDROLASE"/>
    <property type="match status" value="1"/>
</dbReference>
<dbReference type="PANTHER" id="PTHR13696:SF96">
    <property type="entry name" value="COBQ_COBB_MIND_PARA NUCLEOTIDE BINDING DOMAIN-CONTAINING PROTEIN"/>
    <property type="match status" value="1"/>
</dbReference>
<dbReference type="EMBL" id="JSWE01000248">
    <property type="protein sequence ID" value="KIE04046.1"/>
    <property type="molecule type" value="Genomic_DNA"/>
</dbReference>
<dbReference type="NCBIfam" id="NF041546">
    <property type="entry name" value="ParA_partition"/>
    <property type="match status" value="1"/>
</dbReference>
<organism evidence="2 3">
    <name type="scientific">Candidatus Jidaibacter acanthamoebae</name>
    <dbReference type="NCBI Taxonomy" id="86105"/>
    <lineage>
        <taxon>Bacteria</taxon>
        <taxon>Pseudomonadati</taxon>
        <taxon>Pseudomonadota</taxon>
        <taxon>Alphaproteobacteria</taxon>
        <taxon>Rickettsiales</taxon>
        <taxon>Candidatus Midichloriaceae</taxon>
        <taxon>Candidatus Jidaibacter</taxon>
    </lineage>
</organism>
<dbReference type="CDD" id="cd02042">
    <property type="entry name" value="ParAB_family"/>
    <property type="match status" value="1"/>
</dbReference>
<dbReference type="Proteomes" id="UP000031258">
    <property type="component" value="Unassembled WGS sequence"/>
</dbReference>
<evidence type="ECO:0000259" key="1">
    <source>
        <dbReference type="Pfam" id="PF01656"/>
    </source>
</evidence>
<dbReference type="InterPro" id="IPR027417">
    <property type="entry name" value="P-loop_NTPase"/>
</dbReference>
<evidence type="ECO:0000313" key="3">
    <source>
        <dbReference type="Proteomes" id="UP000031258"/>
    </source>
</evidence>
<dbReference type="InterPro" id="IPR002586">
    <property type="entry name" value="CobQ/CobB/MinD/ParA_Nub-bd_dom"/>
</dbReference>
<name>A0A0C1MW20_9RICK</name>
<dbReference type="AlphaFoldDB" id="A0A0C1MW20"/>
<dbReference type="PATRIC" id="fig|86105.3.peg.2070"/>
<dbReference type="SUPFAM" id="SSF52540">
    <property type="entry name" value="P-loop containing nucleoside triphosphate hydrolases"/>
    <property type="match status" value="1"/>
</dbReference>
<feature type="domain" description="CobQ/CobB/MinD/ParA nucleotide binding" evidence="1">
    <location>
        <begin position="13"/>
        <end position="197"/>
    </location>
</feature>
<sequence length="226" mass="25002">MLYKKIFLDKMIISLLNQKGGVGKTTLSVNLAAAYSLQGKKVLLIDADPQNSAMDWATKRQGDSLFTVIGITKPIIHKEINAFMGDYNHIIIDGPPRIYEVARSAIVASNVVIIPVQPSPYDVWAANEVVSLINEVTEPIAELKNIKKAFVINRKIKNTAIGRDVEEALKMYNVPVLENHIHQRVTYAETASEGLSVLEMKDKDSAAASAAEEIENLSKEILIKFK</sequence>
<protein>
    <recommendedName>
        <fullName evidence="1">CobQ/CobB/MinD/ParA nucleotide binding domain-containing protein</fullName>
    </recommendedName>
</protein>
<accession>A0A0C1MW20</accession>
<proteinExistence type="predicted"/>
<dbReference type="InterPro" id="IPR050678">
    <property type="entry name" value="DNA_Partitioning_ATPase"/>
</dbReference>
<dbReference type="STRING" id="86105.NF27_KG00040"/>